<keyword evidence="5" id="KW-1185">Reference proteome</keyword>
<evidence type="ECO:0000256" key="1">
    <source>
        <dbReference type="SAM" id="MobiDB-lite"/>
    </source>
</evidence>
<organism evidence="4 5">
    <name type="scientific">Suhomyces tanzawaensis NRRL Y-17324</name>
    <dbReference type="NCBI Taxonomy" id="984487"/>
    <lineage>
        <taxon>Eukaryota</taxon>
        <taxon>Fungi</taxon>
        <taxon>Dikarya</taxon>
        <taxon>Ascomycota</taxon>
        <taxon>Saccharomycotina</taxon>
        <taxon>Pichiomycetes</taxon>
        <taxon>Debaryomycetaceae</taxon>
        <taxon>Suhomyces</taxon>
    </lineage>
</organism>
<feature type="domain" description="Bul1 C-terminal" evidence="3">
    <location>
        <begin position="620"/>
        <end position="669"/>
    </location>
</feature>
<protein>
    <recommendedName>
        <fullName evidence="6">Bul1 N-terminal domain-containing protein</fullName>
    </recommendedName>
</protein>
<dbReference type="Pfam" id="PF04426">
    <property type="entry name" value="Bul1_C"/>
    <property type="match status" value="2"/>
</dbReference>
<dbReference type="InterPro" id="IPR039634">
    <property type="entry name" value="Bul1-like"/>
</dbReference>
<feature type="non-terminal residue" evidence="4">
    <location>
        <position position="671"/>
    </location>
</feature>
<reference evidence="5" key="1">
    <citation type="submission" date="2016-05" db="EMBL/GenBank/DDBJ databases">
        <title>Comparative genomics of biotechnologically important yeasts.</title>
        <authorList>
            <consortium name="DOE Joint Genome Institute"/>
            <person name="Riley R."/>
            <person name="Haridas S."/>
            <person name="Wolfe K.H."/>
            <person name="Lopes M.R."/>
            <person name="Hittinger C.T."/>
            <person name="Goker M."/>
            <person name="Salamov A."/>
            <person name="Wisecaver J."/>
            <person name="Long T.M."/>
            <person name="Aerts A.L."/>
            <person name="Barry K."/>
            <person name="Choi C."/>
            <person name="Clum A."/>
            <person name="Coughlan A.Y."/>
            <person name="Deshpande S."/>
            <person name="Douglass A.P."/>
            <person name="Hanson S.J."/>
            <person name="Klenk H.-P."/>
            <person name="Labutti K."/>
            <person name="Lapidus A."/>
            <person name="Lindquist E."/>
            <person name="Lipzen A."/>
            <person name="Meier-Kolthoff J.P."/>
            <person name="Ohm R.A."/>
            <person name="Otillar R.P."/>
            <person name="Pangilinan J."/>
            <person name="Peng Y."/>
            <person name="Rokas A."/>
            <person name="Rosa C.A."/>
            <person name="Scheuner C."/>
            <person name="Sibirny A.A."/>
            <person name="Slot J.C."/>
            <person name="Stielow J.B."/>
            <person name="Sun H."/>
            <person name="Kurtzman C.P."/>
            <person name="Blackwell M."/>
            <person name="Grigoriev I.V."/>
            <person name="Jeffries T.W."/>
        </authorList>
    </citation>
    <scope>NUCLEOTIDE SEQUENCE [LARGE SCALE GENOMIC DNA]</scope>
    <source>
        <strain evidence="5">NRRL Y-17324</strain>
    </source>
</reference>
<sequence>PAYEDVPMWSILPSYHLFQSTFSKNILPGTEDRPPPTYFTTPDCQPSSNEYFPQVPNDDVDSPTRWEDTILANSYRMKKLTGFDHLHISIHLTAAPCKLGVPPQLLNHDRFEFQQGDPVQGYITVRNTAPFPLPFDMFSVVFEGKISVMPESSEKKEPLVFNKFLNMFDYNASWTPVNFDDHDDVMFDPIDNTRNRFPMEKFFEPNVTYKKFFNFKIPDRLLDCSCETHNFQRHIQIMPTIGLDKDQFLKDIRKFRERNKRPELVRKKSNINEVLDRRIKDFSFSDTSISYSVEARVIGKDSEYTKVLGKPKPQGEKEEFLIVSEASCFIRVVPKETLLYEFDTEVLDRQSQSVYNNLVRIVRQKIDLGKQLLQEKEIENSETTHELGRTSSVSKIKQTGQQNGVNGVHKTKYEVFVPLKKKTLTAPPKIVAVLGMATAKTEYKVQYCPPHLFKSILLHSPREEISTLVQIPIDLTLQFSSEASTKSMKPPEIKSIGAELVVFTHRSKKYAIPIEVTHDLLFKNNGEENDNFEGIVIKPFKQYLHELSELMEKFNSGVLDVDRQLVMDIKCLAYMQTKYNKLKIENVKLNQFSTTWKTGSLATTLTKKFMISLDLKAVLSRELTENLVSEAHALVPSFQSCIIGRSYYIVVTLRLQNGESVSLKVPLKILR</sequence>
<feature type="non-terminal residue" evidence="4">
    <location>
        <position position="1"/>
    </location>
</feature>
<gene>
    <name evidence="4" type="ORF">CANTADRAFT_38014</name>
</gene>
<evidence type="ECO:0000313" key="5">
    <source>
        <dbReference type="Proteomes" id="UP000094285"/>
    </source>
</evidence>
<dbReference type="RefSeq" id="XP_020065914.1">
    <property type="nucleotide sequence ID" value="XM_020208740.2"/>
</dbReference>
<dbReference type="OrthoDB" id="4094610at2759"/>
<dbReference type="EMBL" id="KV453910">
    <property type="protein sequence ID" value="ODV80792.1"/>
    <property type="molecule type" value="Genomic_DNA"/>
</dbReference>
<evidence type="ECO:0000259" key="3">
    <source>
        <dbReference type="Pfam" id="PF04426"/>
    </source>
</evidence>
<feature type="region of interest" description="Disordered" evidence="1">
    <location>
        <begin position="381"/>
        <end position="404"/>
    </location>
</feature>
<feature type="domain" description="Bul1 N-terminal" evidence="2">
    <location>
        <begin position="58"/>
        <end position="393"/>
    </location>
</feature>
<dbReference type="PANTHER" id="PTHR31904">
    <property type="entry name" value="BYPASS OF STOP CODON PROTEIN 5-RELATED"/>
    <property type="match status" value="1"/>
</dbReference>
<dbReference type="Proteomes" id="UP000094285">
    <property type="component" value="Unassembled WGS sequence"/>
</dbReference>
<evidence type="ECO:0000259" key="2">
    <source>
        <dbReference type="Pfam" id="PF04425"/>
    </source>
</evidence>
<dbReference type="AlphaFoldDB" id="A0A1E4SN29"/>
<dbReference type="Pfam" id="PF04425">
    <property type="entry name" value="Bul1_N"/>
    <property type="match status" value="1"/>
</dbReference>
<feature type="compositionally biased region" description="Polar residues" evidence="1">
    <location>
        <begin position="389"/>
        <end position="404"/>
    </location>
</feature>
<accession>A0A1E4SN29</accession>
<dbReference type="InterPro" id="IPR007519">
    <property type="entry name" value="Bul1_N"/>
</dbReference>
<proteinExistence type="predicted"/>
<feature type="domain" description="Bul1 C-terminal" evidence="3">
    <location>
        <begin position="461"/>
        <end position="583"/>
    </location>
</feature>
<evidence type="ECO:0008006" key="6">
    <source>
        <dbReference type="Google" id="ProtNLM"/>
    </source>
</evidence>
<dbReference type="GeneID" id="30982877"/>
<name>A0A1E4SN29_9ASCO</name>
<evidence type="ECO:0000313" key="4">
    <source>
        <dbReference type="EMBL" id="ODV80792.1"/>
    </source>
</evidence>
<dbReference type="PANTHER" id="PTHR31904:SF1">
    <property type="entry name" value="BYPASS OF STOP CODON PROTEIN 5-RELATED"/>
    <property type="match status" value="1"/>
</dbReference>
<dbReference type="InterPro" id="IPR022794">
    <property type="entry name" value="Bul1_C"/>
</dbReference>